<proteinExistence type="predicted"/>
<reference evidence="1" key="2">
    <citation type="journal article" date="2024" name="Plant">
        <title>Genomic evolution and insights into agronomic trait innovations of Sesamum species.</title>
        <authorList>
            <person name="Miao H."/>
            <person name="Wang L."/>
            <person name="Qu L."/>
            <person name="Liu H."/>
            <person name="Sun Y."/>
            <person name="Le M."/>
            <person name="Wang Q."/>
            <person name="Wei S."/>
            <person name="Zheng Y."/>
            <person name="Lin W."/>
            <person name="Duan Y."/>
            <person name="Cao H."/>
            <person name="Xiong S."/>
            <person name="Wang X."/>
            <person name="Wei L."/>
            <person name="Li C."/>
            <person name="Ma Q."/>
            <person name="Ju M."/>
            <person name="Zhao R."/>
            <person name="Li G."/>
            <person name="Mu C."/>
            <person name="Tian Q."/>
            <person name="Mei H."/>
            <person name="Zhang T."/>
            <person name="Gao T."/>
            <person name="Zhang H."/>
        </authorList>
    </citation>
    <scope>NUCLEOTIDE SEQUENCE</scope>
    <source>
        <strain evidence="1">G02</strain>
    </source>
</reference>
<name>A0AAW2KJ97_SESRA</name>
<dbReference type="EMBL" id="JACGWJ010000028">
    <property type="protein sequence ID" value="KAL0307082.1"/>
    <property type="molecule type" value="Genomic_DNA"/>
</dbReference>
<accession>A0AAW2KJ97</accession>
<reference evidence="1" key="1">
    <citation type="submission" date="2020-06" db="EMBL/GenBank/DDBJ databases">
        <authorList>
            <person name="Li T."/>
            <person name="Hu X."/>
            <person name="Zhang T."/>
            <person name="Song X."/>
            <person name="Zhang H."/>
            <person name="Dai N."/>
            <person name="Sheng W."/>
            <person name="Hou X."/>
            <person name="Wei L."/>
        </authorList>
    </citation>
    <scope>NUCLEOTIDE SEQUENCE</scope>
    <source>
        <strain evidence="1">G02</strain>
        <tissue evidence="1">Leaf</tissue>
    </source>
</reference>
<comment type="caution">
    <text evidence="1">The sequence shown here is derived from an EMBL/GenBank/DDBJ whole genome shotgun (WGS) entry which is preliminary data.</text>
</comment>
<organism evidence="1">
    <name type="scientific">Sesamum radiatum</name>
    <name type="common">Black benniseed</name>
    <dbReference type="NCBI Taxonomy" id="300843"/>
    <lineage>
        <taxon>Eukaryota</taxon>
        <taxon>Viridiplantae</taxon>
        <taxon>Streptophyta</taxon>
        <taxon>Embryophyta</taxon>
        <taxon>Tracheophyta</taxon>
        <taxon>Spermatophyta</taxon>
        <taxon>Magnoliopsida</taxon>
        <taxon>eudicotyledons</taxon>
        <taxon>Gunneridae</taxon>
        <taxon>Pentapetalae</taxon>
        <taxon>asterids</taxon>
        <taxon>lamiids</taxon>
        <taxon>Lamiales</taxon>
        <taxon>Pedaliaceae</taxon>
        <taxon>Sesamum</taxon>
    </lineage>
</organism>
<sequence>MYCQQRGKTAWLQDGDRNTQFFHAKASTRKRTNTIDRLKDDTGRWLEELEDIRVLIVSHFTRLFQFGNTSEEEIDLGVKHILPRVDEGMAQELSRPFTEEEVTKALFQMSPLKSLARWHAPTFFQFNWHVVNRHVLICVLNLLHNNVLPDNLNATNIMLIPKFSKPESLNHCHSISFCNVLYRIA</sequence>
<evidence type="ECO:0000313" key="1">
    <source>
        <dbReference type="EMBL" id="KAL0307082.1"/>
    </source>
</evidence>
<dbReference type="AlphaFoldDB" id="A0AAW2KJ97"/>
<protein>
    <submittedName>
        <fullName evidence="1">Uncharacterized protein</fullName>
    </submittedName>
</protein>
<gene>
    <name evidence="1" type="ORF">Sradi_6125500</name>
</gene>